<dbReference type="EMBL" id="CP088295">
    <property type="protein sequence ID" value="UUY05699.1"/>
    <property type="molecule type" value="Genomic_DNA"/>
</dbReference>
<gene>
    <name evidence="1" type="ORF">LRS13_09315</name>
</gene>
<keyword evidence="2" id="KW-1185">Reference proteome</keyword>
<dbReference type="RefSeq" id="WP_353866144.1">
    <property type="nucleotide sequence ID" value="NZ_CP088295.1"/>
</dbReference>
<dbReference type="Proteomes" id="UP001058860">
    <property type="component" value="Chromosome"/>
</dbReference>
<evidence type="ECO:0000313" key="1">
    <source>
        <dbReference type="EMBL" id="UUY05699.1"/>
    </source>
</evidence>
<reference evidence="2" key="1">
    <citation type="submission" date="2021-11" db="EMBL/GenBank/DDBJ databases">
        <title>Cultivation dependent microbiological survey of springs from the worlds oldest radium mine currently devoted to the extraction of radon-saturated water.</title>
        <authorList>
            <person name="Kapinusova G."/>
            <person name="Smrhova T."/>
            <person name="Strejcek M."/>
            <person name="Suman J."/>
            <person name="Jani K."/>
            <person name="Pajer P."/>
            <person name="Uhlik O."/>
        </authorList>
    </citation>
    <scope>NUCLEOTIDE SEQUENCE [LARGE SCALE GENOMIC DNA]</scope>
    <source>
        <strain evidence="2">J379</strain>
    </source>
</reference>
<sequence length="88" mass="9194">MIARAPGSMFMTKMLPVLEVVTTVDSGPAPMISSASSAPESVSIDPDSVITPAATWIVSFTPSLWFACIAVSRLPSLTFVPLFGHAAL</sequence>
<proteinExistence type="predicted"/>
<evidence type="ECO:0000313" key="2">
    <source>
        <dbReference type="Proteomes" id="UP001058860"/>
    </source>
</evidence>
<organism evidence="1 2">
    <name type="scientific">Svornostia abyssi</name>
    <dbReference type="NCBI Taxonomy" id="2898438"/>
    <lineage>
        <taxon>Bacteria</taxon>
        <taxon>Bacillati</taxon>
        <taxon>Actinomycetota</taxon>
        <taxon>Thermoleophilia</taxon>
        <taxon>Solirubrobacterales</taxon>
        <taxon>Baekduiaceae</taxon>
        <taxon>Svornostia</taxon>
    </lineage>
</organism>
<accession>A0ABY5PLY0</accession>
<protein>
    <submittedName>
        <fullName evidence="1">Uncharacterized protein</fullName>
    </submittedName>
</protein>
<name>A0ABY5PLY0_9ACTN</name>